<proteinExistence type="predicted"/>
<dbReference type="OMA" id="DGIWERK"/>
<dbReference type="InterPro" id="IPR013106">
    <property type="entry name" value="Ig_V-set"/>
</dbReference>
<dbReference type="Pfam" id="PF08205">
    <property type="entry name" value="C2-set_2"/>
    <property type="match status" value="1"/>
</dbReference>
<feature type="domain" description="Ig-like" evidence="4">
    <location>
        <begin position="162"/>
        <end position="254"/>
    </location>
</feature>
<dbReference type="InterPro" id="IPR013162">
    <property type="entry name" value="CD80_C2-set"/>
</dbReference>
<name>A0A3Q0SXK7_AMPCI</name>
<keyword evidence="2" id="KW-1133">Transmembrane helix</keyword>
<evidence type="ECO:0000256" key="3">
    <source>
        <dbReference type="ARBA" id="ARBA00023157"/>
    </source>
</evidence>
<keyword evidence="2" id="KW-0472">Membrane</keyword>
<dbReference type="PANTHER" id="PTHR46484:SF1">
    <property type="entry name" value="SCHWANN CELL MYELIN PROTEIN-RELATED"/>
    <property type="match status" value="1"/>
</dbReference>
<dbReference type="PROSITE" id="PS50835">
    <property type="entry name" value="IG_LIKE"/>
    <property type="match status" value="1"/>
</dbReference>
<organism evidence="5 6">
    <name type="scientific">Amphilophus citrinellus</name>
    <name type="common">Midas cichlid</name>
    <name type="synonym">Cichlasoma citrinellum</name>
    <dbReference type="NCBI Taxonomy" id="61819"/>
    <lineage>
        <taxon>Eukaryota</taxon>
        <taxon>Metazoa</taxon>
        <taxon>Chordata</taxon>
        <taxon>Craniata</taxon>
        <taxon>Vertebrata</taxon>
        <taxon>Euteleostomi</taxon>
        <taxon>Actinopterygii</taxon>
        <taxon>Neopterygii</taxon>
        <taxon>Teleostei</taxon>
        <taxon>Neoteleostei</taxon>
        <taxon>Acanthomorphata</taxon>
        <taxon>Ovalentaria</taxon>
        <taxon>Cichlomorphae</taxon>
        <taxon>Cichliformes</taxon>
        <taxon>Cichlidae</taxon>
        <taxon>New World cichlids</taxon>
        <taxon>Cichlasomatinae</taxon>
        <taxon>Heroini</taxon>
        <taxon>Amphilophus</taxon>
    </lineage>
</organism>
<keyword evidence="1" id="KW-0812">Transmembrane</keyword>
<dbReference type="Pfam" id="PF07686">
    <property type="entry name" value="V-set"/>
    <property type="match status" value="1"/>
</dbReference>
<reference evidence="5" key="2">
    <citation type="submission" date="2025-09" db="UniProtKB">
        <authorList>
            <consortium name="Ensembl"/>
        </authorList>
    </citation>
    <scope>IDENTIFICATION</scope>
</reference>
<dbReference type="Gene3D" id="2.60.40.10">
    <property type="entry name" value="Immunoglobulins"/>
    <property type="match status" value="2"/>
</dbReference>
<protein>
    <recommendedName>
        <fullName evidence="4">Ig-like domain-containing protein</fullName>
    </recommendedName>
</protein>
<dbReference type="Ensembl" id="ENSACIT00000029157.1">
    <property type="protein sequence ID" value="ENSACIP00000028406.1"/>
    <property type="gene ID" value="ENSACIG00000022000.1"/>
</dbReference>
<keyword evidence="3" id="KW-1015">Disulfide bond</keyword>
<dbReference type="AlphaFoldDB" id="A0A3Q0SXK7"/>
<evidence type="ECO:0000259" key="4">
    <source>
        <dbReference type="PROSITE" id="PS50835"/>
    </source>
</evidence>
<sequence>MGGTCALCLQLLCTHRQIVTYHGNYSAFSILWFSVTSDGNMLNRGWSFTAPRSIPGLKGSCLVIPCKFSYSNSQPKELEVIWYLYQSNGYPAVFNQRGDVTSKFNGRTSLIGSVAEQNCSLKIERLEMSHNHDRLYPWIDKNSISSYHTTGHLFYDGSTELIEITMNEPPGELTEGMATNVICSVIYKCKKNAPTIIWNYKDMQNSLNTKQISVKTYNIVSNLTFIPSLSDDGKPLTCTAQFITGESSSSVTLTVKSEFLHMKTLLSFIPHKRSLWDRLSR</sequence>
<dbReference type="STRING" id="61819.ENSACIP00000028406"/>
<dbReference type="GeneTree" id="ENSGT01150000286907"/>
<dbReference type="InterPro" id="IPR007110">
    <property type="entry name" value="Ig-like_dom"/>
</dbReference>
<dbReference type="InterPro" id="IPR013783">
    <property type="entry name" value="Ig-like_fold"/>
</dbReference>
<dbReference type="SUPFAM" id="SSF48726">
    <property type="entry name" value="Immunoglobulin"/>
    <property type="match status" value="2"/>
</dbReference>
<dbReference type="PANTHER" id="PTHR46484">
    <property type="entry name" value="SI:CH211-171H4.5-RELATED"/>
    <property type="match status" value="1"/>
</dbReference>
<evidence type="ECO:0000313" key="5">
    <source>
        <dbReference type="Ensembl" id="ENSACIP00000028406.1"/>
    </source>
</evidence>
<evidence type="ECO:0000313" key="6">
    <source>
        <dbReference type="Proteomes" id="UP000261340"/>
    </source>
</evidence>
<reference evidence="5" key="1">
    <citation type="submission" date="2025-08" db="UniProtKB">
        <authorList>
            <consortium name="Ensembl"/>
        </authorList>
    </citation>
    <scope>IDENTIFICATION</scope>
</reference>
<evidence type="ECO:0000256" key="2">
    <source>
        <dbReference type="ARBA" id="ARBA00022989"/>
    </source>
</evidence>
<dbReference type="InterPro" id="IPR036179">
    <property type="entry name" value="Ig-like_dom_sf"/>
</dbReference>
<dbReference type="Proteomes" id="UP000261340">
    <property type="component" value="Unplaced"/>
</dbReference>
<keyword evidence="6" id="KW-1185">Reference proteome</keyword>
<evidence type="ECO:0000256" key="1">
    <source>
        <dbReference type="ARBA" id="ARBA00022692"/>
    </source>
</evidence>
<accession>A0A3Q0SXK7</accession>